<accession>A0A7W5A7D5</accession>
<keyword evidence="1" id="KW-0472">Membrane</keyword>
<feature type="transmembrane region" description="Helical" evidence="1">
    <location>
        <begin position="202"/>
        <end position="219"/>
    </location>
</feature>
<feature type="transmembrane region" description="Helical" evidence="1">
    <location>
        <begin position="38"/>
        <end position="60"/>
    </location>
</feature>
<organism evidence="2 3">
    <name type="scientific">Nocardioides albus</name>
    <dbReference type="NCBI Taxonomy" id="1841"/>
    <lineage>
        <taxon>Bacteria</taxon>
        <taxon>Bacillati</taxon>
        <taxon>Actinomycetota</taxon>
        <taxon>Actinomycetes</taxon>
        <taxon>Propionibacteriales</taxon>
        <taxon>Nocardioidaceae</taxon>
        <taxon>Nocardioides</taxon>
    </lineage>
</organism>
<dbReference type="Proteomes" id="UP000577707">
    <property type="component" value="Unassembled WGS sequence"/>
</dbReference>
<protein>
    <submittedName>
        <fullName evidence="2">ZIP family zinc transporter</fullName>
    </submittedName>
</protein>
<keyword evidence="1" id="KW-0812">Transmembrane</keyword>
<feature type="transmembrane region" description="Helical" evidence="1">
    <location>
        <begin position="98"/>
        <end position="120"/>
    </location>
</feature>
<dbReference type="EMBL" id="JACHXG010000008">
    <property type="protein sequence ID" value="MBB3090840.1"/>
    <property type="molecule type" value="Genomic_DNA"/>
</dbReference>
<evidence type="ECO:0000256" key="1">
    <source>
        <dbReference type="SAM" id="Phobius"/>
    </source>
</evidence>
<sequence length="250" mass="24572">MADYGSVIGWATLSVSGLLLGALLGLSGWFGHGTIARVTALGAGLVLAAASVELAAEAVATHPWSGIAALMGGAATFSAVNAWLAARGARDRKRCAQCLAGPTATVAPTSGAAITIGTAIDAVPEALVLGVTLHSVGVQPALIAAIAVGNLPEAMSASSGMLSTGRSRQWILALWGSVAAATVGLTAAGYATSSLLSEEAVLLLQAFGAGTLLSLVAETMLPEAAEESPKFGGLIAAAGFGLLLLIAELA</sequence>
<keyword evidence="3" id="KW-1185">Reference proteome</keyword>
<feature type="transmembrane region" description="Helical" evidence="1">
    <location>
        <begin position="231"/>
        <end position="249"/>
    </location>
</feature>
<gene>
    <name evidence="2" type="ORF">FHS12_003802</name>
</gene>
<reference evidence="2 3" key="1">
    <citation type="submission" date="2020-08" db="EMBL/GenBank/DDBJ databases">
        <title>Genomic Encyclopedia of Type Strains, Phase III (KMG-III): the genomes of soil and plant-associated and newly described type strains.</title>
        <authorList>
            <person name="Whitman W."/>
        </authorList>
    </citation>
    <scope>NUCLEOTIDE SEQUENCE [LARGE SCALE GENOMIC DNA]</scope>
    <source>
        <strain evidence="2 3">CECT 3302</strain>
    </source>
</reference>
<comment type="caution">
    <text evidence="2">The sequence shown here is derived from an EMBL/GenBank/DDBJ whole genome shotgun (WGS) entry which is preliminary data.</text>
</comment>
<evidence type="ECO:0000313" key="2">
    <source>
        <dbReference type="EMBL" id="MBB3090840.1"/>
    </source>
</evidence>
<keyword evidence="1" id="KW-1133">Transmembrane helix</keyword>
<dbReference type="AlphaFoldDB" id="A0A7W5A7D5"/>
<dbReference type="RefSeq" id="WP_183548262.1">
    <property type="nucleotide sequence ID" value="NZ_BMQT01000010.1"/>
</dbReference>
<feature type="transmembrane region" description="Helical" evidence="1">
    <location>
        <begin position="6"/>
        <end position="26"/>
    </location>
</feature>
<evidence type="ECO:0000313" key="3">
    <source>
        <dbReference type="Proteomes" id="UP000577707"/>
    </source>
</evidence>
<feature type="transmembrane region" description="Helical" evidence="1">
    <location>
        <begin position="170"/>
        <end position="190"/>
    </location>
</feature>
<feature type="transmembrane region" description="Helical" evidence="1">
    <location>
        <begin position="66"/>
        <end position="86"/>
    </location>
</feature>
<name>A0A7W5A7D5_9ACTN</name>
<proteinExistence type="predicted"/>